<accession>A0A5R9E7H5</accession>
<gene>
    <name evidence="1" type="ORF">FEF34_24870</name>
</gene>
<dbReference type="OrthoDB" id="4219804at2"/>
<evidence type="ECO:0008006" key="3">
    <source>
        <dbReference type="Google" id="ProtNLM"/>
    </source>
</evidence>
<protein>
    <recommendedName>
        <fullName evidence="3">XRE family transcriptional regulator</fullName>
    </recommendedName>
</protein>
<name>A0A5R9E7H5_9ACTN</name>
<dbReference type="GO" id="GO:0003677">
    <property type="term" value="F:DNA binding"/>
    <property type="evidence" value="ECO:0007669"/>
    <property type="project" value="InterPro"/>
</dbReference>
<sequence>MAAEKGTPTPIERHQLGDLVLARKEALRLSYEKLAERCIDPQTGERTVKSSWLHRIATRLPVQAPGVDQLRGMAAGMQVPLRTVQDAAASQFFGLDSVYSPDENVRTMVHRYEDLSPEDQRKVLALIEAFRNS</sequence>
<dbReference type="AlphaFoldDB" id="A0A5R9E7H5"/>
<evidence type="ECO:0000313" key="1">
    <source>
        <dbReference type="EMBL" id="TLQ45796.1"/>
    </source>
</evidence>
<dbReference type="EMBL" id="VAWE01000001">
    <property type="protein sequence ID" value="TLQ45796.1"/>
    <property type="molecule type" value="Genomic_DNA"/>
</dbReference>
<evidence type="ECO:0000313" key="2">
    <source>
        <dbReference type="Proteomes" id="UP000305921"/>
    </source>
</evidence>
<dbReference type="Gene3D" id="1.10.260.40">
    <property type="entry name" value="lambda repressor-like DNA-binding domains"/>
    <property type="match status" value="1"/>
</dbReference>
<comment type="caution">
    <text evidence="1">The sequence shown here is derived from an EMBL/GenBank/DDBJ whole genome shotgun (WGS) entry which is preliminary data.</text>
</comment>
<dbReference type="Proteomes" id="UP000305921">
    <property type="component" value="Unassembled WGS sequence"/>
</dbReference>
<proteinExistence type="predicted"/>
<keyword evidence="2" id="KW-1185">Reference proteome</keyword>
<dbReference type="RefSeq" id="WP_138055124.1">
    <property type="nucleotide sequence ID" value="NZ_VAWE01000001.1"/>
</dbReference>
<organism evidence="1 2">
    <name type="scientific">Streptomyces marianii</name>
    <dbReference type="NCBI Taxonomy" id="1817406"/>
    <lineage>
        <taxon>Bacteria</taxon>
        <taxon>Bacillati</taxon>
        <taxon>Actinomycetota</taxon>
        <taxon>Actinomycetes</taxon>
        <taxon>Kitasatosporales</taxon>
        <taxon>Streptomycetaceae</taxon>
        <taxon>Streptomyces</taxon>
    </lineage>
</organism>
<dbReference type="InterPro" id="IPR010982">
    <property type="entry name" value="Lambda_DNA-bd_dom_sf"/>
</dbReference>
<reference evidence="1 2" key="1">
    <citation type="submission" date="2019-05" db="EMBL/GenBank/DDBJ databases">
        <title>Streptomyces marianii sp. nov., a novel marine actinomycete from southern coast of India.</title>
        <authorList>
            <person name="Iniyan A.M."/>
            <person name="Wink J."/>
            <person name="Ramprasad E."/>
            <person name="Ramana C.V."/>
            <person name="Bunk B."/>
            <person name="Sproer C."/>
            <person name="Joseph F.-J.R.S."/>
            <person name="Vincent S.G.P."/>
        </authorList>
    </citation>
    <scope>NUCLEOTIDE SEQUENCE [LARGE SCALE GENOMIC DNA]</scope>
    <source>
        <strain evidence="1 2">ICN19</strain>
    </source>
</reference>